<keyword evidence="2 5" id="KW-0812">Transmembrane</keyword>
<evidence type="ECO:0000313" key="6">
    <source>
        <dbReference type="EMBL" id="QSL67064.1"/>
    </source>
</evidence>
<gene>
    <name evidence="6" type="ORF">MERGE_001451</name>
</gene>
<keyword evidence="4 5" id="KW-0472">Membrane</keyword>
<feature type="transmembrane region" description="Helical" evidence="5">
    <location>
        <begin position="129"/>
        <end position="150"/>
    </location>
</feature>
<keyword evidence="3 5" id="KW-1133">Transmembrane helix</keyword>
<dbReference type="Gene3D" id="1.20.1280.290">
    <property type="match status" value="1"/>
</dbReference>
<organism evidence="6 7">
    <name type="scientific">Pneumocystis wakefieldiae</name>
    <dbReference type="NCBI Taxonomy" id="38082"/>
    <lineage>
        <taxon>Eukaryota</taxon>
        <taxon>Fungi</taxon>
        <taxon>Dikarya</taxon>
        <taxon>Ascomycota</taxon>
        <taxon>Taphrinomycotina</taxon>
        <taxon>Pneumocystomycetes</taxon>
        <taxon>Pneumocystaceae</taxon>
        <taxon>Pneumocystis</taxon>
    </lineage>
</organism>
<dbReference type="PANTHER" id="PTHR16201">
    <property type="entry name" value="SEVEN TRANSMEMBRANE PROTEIN 1-RELATED"/>
    <property type="match status" value="1"/>
</dbReference>
<dbReference type="InterPro" id="IPR051415">
    <property type="entry name" value="LAAT-1"/>
</dbReference>
<dbReference type="SMART" id="SM00679">
    <property type="entry name" value="CTNS"/>
    <property type="match status" value="2"/>
</dbReference>
<sequence>MLNNPVIASILGTIGTILWCIQLIPQIIVNYLRHTTAGLQPLMLLLWSIGAVIMGIYNVSRNLNIPLQLQPQIFLLLCFITWGQCLYYEKKFHLYKCFSIFLLAGCISGLVETGSVFMLRSLVRRNIEWPIVSTGIISSIFICVGLFPPYYDIYIYKCVRGISFIFLLVDMGGAVFSFLSLLFEPKFDILAAISYCSVFFLELGIIMFDYYFKLLDWVKKRKLDRKAKHEISKIMDTIDINVQAS</sequence>
<dbReference type="Pfam" id="PF04193">
    <property type="entry name" value="PQ-loop"/>
    <property type="match status" value="2"/>
</dbReference>
<evidence type="ECO:0000256" key="3">
    <source>
        <dbReference type="ARBA" id="ARBA00022989"/>
    </source>
</evidence>
<accession>A0A899G3A4</accession>
<dbReference type="GO" id="GO:0016020">
    <property type="term" value="C:membrane"/>
    <property type="evidence" value="ECO:0007669"/>
    <property type="project" value="UniProtKB-SubCell"/>
</dbReference>
<feature type="transmembrane region" description="Helical" evidence="5">
    <location>
        <begin position="162"/>
        <end position="183"/>
    </location>
</feature>
<comment type="subcellular location">
    <subcellularLocation>
        <location evidence="1">Membrane</location>
        <topology evidence="1">Multi-pass membrane protein</topology>
    </subcellularLocation>
</comment>
<evidence type="ECO:0000313" key="7">
    <source>
        <dbReference type="Proteomes" id="UP000663699"/>
    </source>
</evidence>
<evidence type="ECO:0008006" key="8">
    <source>
        <dbReference type="Google" id="ProtNLM"/>
    </source>
</evidence>
<feature type="transmembrane region" description="Helical" evidence="5">
    <location>
        <begin position="69"/>
        <end position="88"/>
    </location>
</feature>
<feature type="transmembrane region" description="Helical" evidence="5">
    <location>
        <begin position="100"/>
        <end position="123"/>
    </location>
</feature>
<keyword evidence="7" id="KW-1185">Reference proteome</keyword>
<evidence type="ECO:0000256" key="4">
    <source>
        <dbReference type="ARBA" id="ARBA00023136"/>
    </source>
</evidence>
<feature type="transmembrane region" description="Helical" evidence="5">
    <location>
        <begin position="37"/>
        <end position="57"/>
    </location>
</feature>
<reference evidence="6" key="1">
    <citation type="submission" date="2020-06" db="EMBL/GenBank/DDBJ databases">
        <title>Genomes of multiple members of Pneumocystis genus reveal paths to human pathogen Pneumocystis jirovecii.</title>
        <authorList>
            <person name="Cisse O.H."/>
            <person name="Ma L."/>
            <person name="Dekker J."/>
            <person name="Khil P."/>
            <person name="Jo J."/>
            <person name="Brenchley J."/>
            <person name="Blair R."/>
            <person name="Pahar B."/>
            <person name="Chabe M."/>
            <person name="Van Rompay K.A."/>
            <person name="Keesler R."/>
            <person name="Sukura A."/>
            <person name="Hirsch V."/>
            <person name="Kutty G."/>
            <person name="Liu Y."/>
            <person name="Peng L."/>
            <person name="Chen J."/>
            <person name="Song J."/>
            <person name="Weissenbacher-Lang C."/>
            <person name="Xu J."/>
            <person name="Upham N.S."/>
            <person name="Stajich J.E."/>
            <person name="Cuomo C.A."/>
            <person name="Cushion M.T."/>
            <person name="Kovacs J.A."/>
        </authorList>
    </citation>
    <scope>NUCLEOTIDE SEQUENCE</scope>
    <source>
        <strain evidence="6">2A</strain>
    </source>
</reference>
<evidence type="ECO:0000256" key="1">
    <source>
        <dbReference type="ARBA" id="ARBA00004141"/>
    </source>
</evidence>
<proteinExistence type="predicted"/>
<name>A0A899G3A4_9ASCO</name>
<protein>
    <recommendedName>
        <fullName evidence="8">PQ loop repeat protein</fullName>
    </recommendedName>
</protein>
<dbReference type="AlphaFoldDB" id="A0A899G3A4"/>
<feature type="transmembrane region" description="Helical" evidence="5">
    <location>
        <begin position="189"/>
        <end position="212"/>
    </location>
</feature>
<dbReference type="Proteomes" id="UP000663699">
    <property type="component" value="Chromosome 16"/>
</dbReference>
<evidence type="ECO:0000256" key="5">
    <source>
        <dbReference type="SAM" id="Phobius"/>
    </source>
</evidence>
<dbReference type="OrthoDB" id="407617at2759"/>
<dbReference type="InterPro" id="IPR006603">
    <property type="entry name" value="PQ-loop_rpt"/>
</dbReference>
<feature type="transmembrane region" description="Helical" evidence="5">
    <location>
        <begin position="6"/>
        <end position="25"/>
    </location>
</feature>
<dbReference type="PANTHER" id="PTHR16201:SF37">
    <property type="entry name" value="PQ-LOOP REPEAT-CONTAINING PROTEIN"/>
    <property type="match status" value="1"/>
</dbReference>
<dbReference type="EMBL" id="CP054547">
    <property type="protein sequence ID" value="QSL67064.1"/>
    <property type="molecule type" value="Genomic_DNA"/>
</dbReference>
<evidence type="ECO:0000256" key="2">
    <source>
        <dbReference type="ARBA" id="ARBA00022692"/>
    </source>
</evidence>